<dbReference type="GO" id="GO:0006979">
    <property type="term" value="P:response to oxidative stress"/>
    <property type="evidence" value="ECO:0007669"/>
    <property type="project" value="InterPro"/>
</dbReference>
<dbReference type="AlphaFoldDB" id="A0A101UZR5"/>
<proteinExistence type="predicted"/>
<dbReference type="InterPro" id="IPR036102">
    <property type="entry name" value="OsmC/Ohrsf"/>
</dbReference>
<dbReference type="PANTHER" id="PTHR42830:SF1">
    <property type="entry name" value="OSMOTICALLY INDUCIBLE FAMILY PROTEIN"/>
    <property type="match status" value="1"/>
</dbReference>
<protein>
    <submittedName>
        <fullName evidence="1">Peroxiredoxin</fullName>
    </submittedName>
</protein>
<dbReference type="GO" id="GO:0004601">
    <property type="term" value="F:peroxidase activity"/>
    <property type="evidence" value="ECO:0007669"/>
    <property type="project" value="InterPro"/>
</dbReference>
<dbReference type="STRING" id="909626.AQJ91_17045"/>
<dbReference type="SUPFAM" id="SSF82784">
    <property type="entry name" value="OsmC-like"/>
    <property type="match status" value="1"/>
</dbReference>
<dbReference type="OrthoDB" id="9807532at2"/>
<organism evidence="1 2">
    <name type="scientific">Streptomyces dysideae</name>
    <dbReference type="NCBI Taxonomy" id="909626"/>
    <lineage>
        <taxon>Bacteria</taxon>
        <taxon>Bacillati</taxon>
        <taxon>Actinomycetota</taxon>
        <taxon>Actinomycetes</taxon>
        <taxon>Kitasatosporales</taxon>
        <taxon>Streptomycetaceae</taxon>
        <taxon>Streptomyces</taxon>
    </lineage>
</organism>
<dbReference type="InterPro" id="IPR019904">
    <property type="entry name" value="Peroxiredoxin_OsmC"/>
</dbReference>
<gene>
    <name evidence="1" type="ORF">AQJ91_17045</name>
</gene>
<dbReference type="InterPro" id="IPR015946">
    <property type="entry name" value="KH_dom-like_a/b"/>
</dbReference>
<evidence type="ECO:0000313" key="1">
    <source>
        <dbReference type="EMBL" id="KUO19861.1"/>
    </source>
</evidence>
<name>A0A101UZR5_9ACTN</name>
<dbReference type="Gene3D" id="3.30.300.20">
    <property type="match status" value="1"/>
</dbReference>
<keyword evidence="2" id="KW-1185">Reference proteome</keyword>
<dbReference type="PANTHER" id="PTHR42830">
    <property type="entry name" value="OSMOTICALLY INDUCIBLE FAMILY PROTEIN"/>
    <property type="match status" value="1"/>
</dbReference>
<dbReference type="RefSeq" id="WP_067021927.1">
    <property type="nucleotide sequence ID" value="NZ_KQ949083.1"/>
</dbReference>
<dbReference type="NCBIfam" id="TIGR03562">
    <property type="entry name" value="osmo_induc_OsmC"/>
    <property type="match status" value="1"/>
</dbReference>
<reference evidence="1 2" key="1">
    <citation type="submission" date="2015-10" db="EMBL/GenBank/DDBJ databases">
        <title>Draft genome sequence of Streptomyces sp. RV15, isolated from a marine sponge.</title>
        <authorList>
            <person name="Ruckert C."/>
            <person name="Abdelmohsen U.R."/>
            <person name="Winkler A."/>
            <person name="Hentschel U."/>
            <person name="Kalinowski J."/>
            <person name="Kampfer P."/>
            <person name="Glaeser S."/>
        </authorList>
    </citation>
    <scope>NUCLEOTIDE SEQUENCE [LARGE SCALE GENOMIC DNA]</scope>
    <source>
        <strain evidence="1 2">RV15</strain>
    </source>
</reference>
<dbReference type="Proteomes" id="UP000053260">
    <property type="component" value="Unassembled WGS sequence"/>
</dbReference>
<dbReference type="InterPro" id="IPR003718">
    <property type="entry name" value="OsmC/Ohr_fam"/>
</dbReference>
<sequence>MATTRSAHTVWEGNLFKGNGVVSFDSSGSIAQQPVTWASRAEDANGKTSPEELIAAAHSSCFSMAFSNILDKAGTPPTKLVTSADVTFQPGEGITGIHLTVEGTVPGISEDDFLAAAEDAKTNCPVSQALRATPITLSAKLA</sequence>
<comment type="caution">
    <text evidence="1">The sequence shown here is derived from an EMBL/GenBank/DDBJ whole genome shotgun (WGS) entry which is preliminary data.</text>
</comment>
<accession>A0A101UZR5</accession>
<dbReference type="EMBL" id="LMXB01000047">
    <property type="protein sequence ID" value="KUO19861.1"/>
    <property type="molecule type" value="Genomic_DNA"/>
</dbReference>
<evidence type="ECO:0000313" key="2">
    <source>
        <dbReference type="Proteomes" id="UP000053260"/>
    </source>
</evidence>
<dbReference type="Pfam" id="PF02566">
    <property type="entry name" value="OsmC"/>
    <property type="match status" value="1"/>
</dbReference>
<dbReference type="InterPro" id="IPR052707">
    <property type="entry name" value="OsmC_Ohr_Peroxiredoxin"/>
</dbReference>